<dbReference type="OrthoDB" id="657710at2"/>
<accession>A0A1I1LQY7</accession>
<feature type="chain" id="PRO_5011715739" description="MetA-pathway of phenol degradation" evidence="1">
    <location>
        <begin position="25"/>
        <end position="314"/>
    </location>
</feature>
<evidence type="ECO:0000256" key="1">
    <source>
        <dbReference type="SAM" id="SignalP"/>
    </source>
</evidence>
<dbReference type="EMBL" id="FOMH01000002">
    <property type="protein sequence ID" value="SFC75415.1"/>
    <property type="molecule type" value="Genomic_DNA"/>
</dbReference>
<protein>
    <recommendedName>
        <fullName evidence="4">MetA-pathway of phenol degradation</fullName>
    </recommendedName>
</protein>
<evidence type="ECO:0000313" key="3">
    <source>
        <dbReference type="Proteomes" id="UP000199672"/>
    </source>
</evidence>
<evidence type="ECO:0008006" key="4">
    <source>
        <dbReference type="Google" id="ProtNLM"/>
    </source>
</evidence>
<gene>
    <name evidence="2" type="ORF">SAMN05216297_102156</name>
</gene>
<feature type="signal peptide" evidence="1">
    <location>
        <begin position="1"/>
        <end position="24"/>
    </location>
</feature>
<name>A0A1I1LQY7_9FLAO</name>
<evidence type="ECO:0000313" key="2">
    <source>
        <dbReference type="EMBL" id="SFC75415.1"/>
    </source>
</evidence>
<dbReference type="Proteomes" id="UP000199672">
    <property type="component" value="Unassembled WGS sequence"/>
</dbReference>
<dbReference type="SUPFAM" id="SSF56935">
    <property type="entry name" value="Porins"/>
    <property type="match status" value="1"/>
</dbReference>
<keyword evidence="1" id="KW-0732">Signal</keyword>
<sequence length="314" mass="35374">MKLKYATMCALLIGVWLLPFKTAAQQTDHLADSSSFYLSENNISVQSKADDYLYQRTKPVPPWFARRIKATVGLFIPVNNTTIEVGSQNGTFGTEIDFEDDLGFRKSSSTFLSDIQWRASRRSRFDLSYFHLKRTTSYQLKRDIEFGDHTYPVDASVHSFFETSIYRFSYGYALLLDPKYELGLMIGAHILRSDVGISLAGATAELGYNDGFDFTAPLPDVGIWGGYAFTDKLALTGNVSYLSLKINDISGKIISYNLSVLYQVIPNLELALGYTGLNFKVDAQKERLQGYFKWGYNGPSLTVSYSFGPRHPFQ</sequence>
<organism evidence="2 3">
    <name type="scientific">Flavobacterium phragmitis</name>
    <dbReference type="NCBI Taxonomy" id="739143"/>
    <lineage>
        <taxon>Bacteria</taxon>
        <taxon>Pseudomonadati</taxon>
        <taxon>Bacteroidota</taxon>
        <taxon>Flavobacteriia</taxon>
        <taxon>Flavobacteriales</taxon>
        <taxon>Flavobacteriaceae</taxon>
        <taxon>Flavobacterium</taxon>
    </lineage>
</organism>
<keyword evidence="3" id="KW-1185">Reference proteome</keyword>
<dbReference type="RefSeq" id="WP_091490952.1">
    <property type="nucleotide sequence ID" value="NZ_FOMH01000002.1"/>
</dbReference>
<reference evidence="3" key="1">
    <citation type="submission" date="2016-10" db="EMBL/GenBank/DDBJ databases">
        <authorList>
            <person name="Varghese N."/>
            <person name="Submissions S."/>
        </authorList>
    </citation>
    <scope>NUCLEOTIDE SEQUENCE [LARGE SCALE GENOMIC DNA]</scope>
    <source>
        <strain evidence="3">CGMCC 1.10370</strain>
    </source>
</reference>
<proteinExistence type="predicted"/>
<dbReference type="STRING" id="739143.SAMN05216297_102156"/>
<dbReference type="AlphaFoldDB" id="A0A1I1LQY7"/>